<sequence>MGDAIAINGTSPPKNGSCTMLRVDGTRIVNPSGETVILKGAGLGGMLNMENFITGYSGHEHEHRAQLAEVLGEEKATFFFDRLIHHFFTDADAAYFASLGLNCIRIPFNYRHFIDDMNPSVINEKGFQFLDRCVEVCAKHNLYVILDLHAVPGGQNQDWHSDSGLARALFWEFKDHQDRVIQLWEALAKHYKGNPVIAGYNPLNEPADPHKTSSGHYGARLVQWYERAEKAIRAVDPGHILFIDGNTYAMDFRAFPEKPLPNTVYACHDYSMMGFPVPEQFEGTQEQKDKLRSSFERKVQFMREKKVPIWNGEFGPVYQNEQKEGAEAVKTNAKRFALLEEQLAIYRETGVSWSIWLYKDIGYQGMVYVDPESPYMRLIRGFVEKKQRLGLDFWGVVNKDGVKHLYDPFLQGLKEMVVEKYQNTKYPKIWTFERQFERVVRECLLSEYVGWDMAELFRDKTETELEELAASFALGSCKMRDGLNDILKLDAAKK</sequence>
<evidence type="ECO:0000256" key="5">
    <source>
        <dbReference type="RuleBase" id="RU361153"/>
    </source>
</evidence>
<keyword evidence="2 5" id="KW-0378">Hydrolase</keyword>
<dbReference type="EMBL" id="JAZAVK010000055">
    <property type="protein sequence ID" value="KAK7427282.1"/>
    <property type="molecule type" value="Genomic_DNA"/>
</dbReference>
<keyword evidence="3 5" id="KW-0326">Glycosidase</keyword>
<gene>
    <name evidence="7" type="ORF">QQZ08_006218</name>
</gene>
<evidence type="ECO:0000256" key="1">
    <source>
        <dbReference type="ARBA" id="ARBA00005641"/>
    </source>
</evidence>
<evidence type="ECO:0000256" key="3">
    <source>
        <dbReference type="ARBA" id="ARBA00023295"/>
    </source>
</evidence>
<evidence type="ECO:0000313" key="7">
    <source>
        <dbReference type="EMBL" id="KAK7427282.1"/>
    </source>
</evidence>
<accession>A0ABR1I2V5</accession>
<dbReference type="InterPro" id="IPR017853">
    <property type="entry name" value="GH"/>
</dbReference>
<comment type="similarity">
    <text evidence="1 5">Belongs to the glycosyl hydrolase 5 (cellulase A) family.</text>
</comment>
<reference evidence="7 8" key="1">
    <citation type="journal article" date="2025" name="Microbiol. Resour. Announc.">
        <title>Draft genome sequences for Neonectria magnoliae and Neonectria punicea, canker pathogens of Liriodendron tulipifera and Acer saccharum in West Virginia.</title>
        <authorList>
            <person name="Petronek H.M."/>
            <person name="Kasson M.T."/>
            <person name="Metheny A.M."/>
            <person name="Stauder C.M."/>
            <person name="Lovett B."/>
            <person name="Lynch S.C."/>
            <person name="Garnas J.R."/>
            <person name="Kasson L.R."/>
            <person name="Stajich J.E."/>
        </authorList>
    </citation>
    <scope>NUCLEOTIDE SEQUENCE [LARGE SCALE GENOMIC DNA]</scope>
    <source>
        <strain evidence="7 8">NRRL 64651</strain>
    </source>
</reference>
<evidence type="ECO:0000256" key="4">
    <source>
        <dbReference type="ARBA" id="ARBA00023316"/>
    </source>
</evidence>
<dbReference type="PANTHER" id="PTHR31297:SF13">
    <property type="entry name" value="PUTATIVE-RELATED"/>
    <property type="match status" value="1"/>
</dbReference>
<name>A0ABR1I2V5_9HYPO</name>
<dbReference type="InterPro" id="IPR050386">
    <property type="entry name" value="Glycosyl_hydrolase_5"/>
</dbReference>
<comment type="caution">
    <text evidence="7">The sequence shown here is derived from an EMBL/GenBank/DDBJ whole genome shotgun (WGS) entry which is preliminary data.</text>
</comment>
<evidence type="ECO:0000256" key="2">
    <source>
        <dbReference type="ARBA" id="ARBA00022801"/>
    </source>
</evidence>
<dbReference type="Proteomes" id="UP001498421">
    <property type="component" value="Unassembled WGS sequence"/>
</dbReference>
<dbReference type="Gene3D" id="3.20.20.80">
    <property type="entry name" value="Glycosidases"/>
    <property type="match status" value="1"/>
</dbReference>
<protein>
    <recommendedName>
        <fullName evidence="6">Glycoside hydrolase family 5 domain-containing protein</fullName>
    </recommendedName>
</protein>
<evidence type="ECO:0000313" key="8">
    <source>
        <dbReference type="Proteomes" id="UP001498421"/>
    </source>
</evidence>
<dbReference type="InterPro" id="IPR001547">
    <property type="entry name" value="Glyco_hydro_5"/>
</dbReference>
<dbReference type="PANTHER" id="PTHR31297">
    <property type="entry name" value="GLUCAN ENDO-1,6-BETA-GLUCOSIDASE B"/>
    <property type="match status" value="1"/>
</dbReference>
<organism evidence="7 8">
    <name type="scientific">Neonectria magnoliae</name>
    <dbReference type="NCBI Taxonomy" id="2732573"/>
    <lineage>
        <taxon>Eukaryota</taxon>
        <taxon>Fungi</taxon>
        <taxon>Dikarya</taxon>
        <taxon>Ascomycota</taxon>
        <taxon>Pezizomycotina</taxon>
        <taxon>Sordariomycetes</taxon>
        <taxon>Hypocreomycetidae</taxon>
        <taxon>Hypocreales</taxon>
        <taxon>Nectriaceae</taxon>
        <taxon>Neonectria</taxon>
    </lineage>
</organism>
<evidence type="ECO:0000259" key="6">
    <source>
        <dbReference type="Pfam" id="PF00150"/>
    </source>
</evidence>
<proteinExistence type="inferred from homology"/>
<feature type="domain" description="Glycoside hydrolase family 5" evidence="6">
    <location>
        <begin position="90"/>
        <end position="359"/>
    </location>
</feature>
<dbReference type="Pfam" id="PF00150">
    <property type="entry name" value="Cellulase"/>
    <property type="match status" value="1"/>
</dbReference>
<keyword evidence="8" id="KW-1185">Reference proteome</keyword>
<keyword evidence="4" id="KW-0961">Cell wall biogenesis/degradation</keyword>
<dbReference type="SUPFAM" id="SSF51445">
    <property type="entry name" value="(Trans)glycosidases"/>
    <property type="match status" value="1"/>
</dbReference>